<evidence type="ECO:0000256" key="1">
    <source>
        <dbReference type="SAM" id="MobiDB-lite"/>
    </source>
</evidence>
<dbReference type="GO" id="GO:0005975">
    <property type="term" value="P:carbohydrate metabolic process"/>
    <property type="evidence" value="ECO:0007669"/>
    <property type="project" value="InterPro"/>
</dbReference>
<dbReference type="InterPro" id="IPR050248">
    <property type="entry name" value="Polysacc_deacetylase_ArnD"/>
</dbReference>
<evidence type="ECO:0000313" key="4">
    <source>
        <dbReference type="Proteomes" id="UP000654279"/>
    </source>
</evidence>
<dbReference type="Proteomes" id="UP000654279">
    <property type="component" value="Unassembled WGS sequence"/>
</dbReference>
<feature type="region of interest" description="Disordered" evidence="1">
    <location>
        <begin position="246"/>
        <end position="281"/>
    </location>
</feature>
<dbReference type="CDD" id="cd10917">
    <property type="entry name" value="CE4_NodB_like_6s_7s"/>
    <property type="match status" value="1"/>
</dbReference>
<protein>
    <submittedName>
        <fullName evidence="3">Polysaccharide deacetylase family protein</fullName>
    </submittedName>
</protein>
<dbReference type="GO" id="GO:0016810">
    <property type="term" value="F:hydrolase activity, acting on carbon-nitrogen (but not peptide) bonds"/>
    <property type="evidence" value="ECO:0007669"/>
    <property type="project" value="InterPro"/>
</dbReference>
<sequence>MRIWILTKKNLARAGIIALVALVAVGALYWGGGQAASSVFGTAKKELPVYSVEQSKKKIAISFDAAWGDEKTSDILSILDEYQAKCTFFLVGFWVDKYPEHVKEIDAAGHEIGNHSTNHPHMASLSEGEMQYEIKTTSEKITALTGKEVKVFRPPFGEYNDSLIKTCKGMGIQAIQWDVDSLDWKEQGVQPMVDRVLNNVKPGSIVLFHNNSKYITEALPTILKTLKDQGYEIVSVSDLLLPEPTTIDTQGMQHSAEPTPTAAPEEQPEAPQPVADDSPAA</sequence>
<keyword evidence="4" id="KW-1185">Reference proteome</keyword>
<name>A0A926D0K5_9FIRM</name>
<dbReference type="SUPFAM" id="SSF88713">
    <property type="entry name" value="Glycoside hydrolase/deacetylase"/>
    <property type="match status" value="1"/>
</dbReference>
<dbReference type="InterPro" id="IPR002509">
    <property type="entry name" value="NODB_dom"/>
</dbReference>
<evidence type="ECO:0000313" key="3">
    <source>
        <dbReference type="EMBL" id="MBC8528779.1"/>
    </source>
</evidence>
<dbReference type="Pfam" id="PF01522">
    <property type="entry name" value="Polysacc_deac_1"/>
    <property type="match status" value="1"/>
</dbReference>
<dbReference type="RefSeq" id="WP_249284748.1">
    <property type="nucleotide sequence ID" value="NZ_JACRSO010000002.1"/>
</dbReference>
<evidence type="ECO:0000259" key="2">
    <source>
        <dbReference type="PROSITE" id="PS51677"/>
    </source>
</evidence>
<proteinExistence type="predicted"/>
<gene>
    <name evidence="3" type="ORF">H8699_04970</name>
</gene>
<dbReference type="AlphaFoldDB" id="A0A926D0K5"/>
<dbReference type="GO" id="GO:0016020">
    <property type="term" value="C:membrane"/>
    <property type="evidence" value="ECO:0007669"/>
    <property type="project" value="TreeGrafter"/>
</dbReference>
<dbReference type="Gene3D" id="3.20.20.370">
    <property type="entry name" value="Glycoside hydrolase/deacetylase"/>
    <property type="match status" value="1"/>
</dbReference>
<feature type="domain" description="NodB homology" evidence="2">
    <location>
        <begin position="57"/>
        <end position="234"/>
    </location>
</feature>
<organism evidence="3 4">
    <name type="scientific">Luoshenia tenuis</name>
    <dbReference type="NCBI Taxonomy" id="2763654"/>
    <lineage>
        <taxon>Bacteria</taxon>
        <taxon>Bacillati</taxon>
        <taxon>Bacillota</taxon>
        <taxon>Clostridia</taxon>
        <taxon>Christensenellales</taxon>
        <taxon>Christensenellaceae</taxon>
        <taxon>Luoshenia</taxon>
    </lineage>
</organism>
<dbReference type="PROSITE" id="PS51677">
    <property type="entry name" value="NODB"/>
    <property type="match status" value="1"/>
</dbReference>
<accession>A0A926D0K5</accession>
<dbReference type="InterPro" id="IPR011330">
    <property type="entry name" value="Glyco_hydro/deAcase_b/a-brl"/>
</dbReference>
<comment type="caution">
    <text evidence="3">The sequence shown here is derived from an EMBL/GenBank/DDBJ whole genome shotgun (WGS) entry which is preliminary data.</text>
</comment>
<feature type="compositionally biased region" description="Low complexity" evidence="1">
    <location>
        <begin position="256"/>
        <end position="265"/>
    </location>
</feature>
<dbReference type="PANTHER" id="PTHR10587:SF128">
    <property type="entry name" value="POLYSACCHARIDE DEACETYLASE PDAB-RELATED"/>
    <property type="match status" value="1"/>
</dbReference>
<dbReference type="EMBL" id="JACRSO010000002">
    <property type="protein sequence ID" value="MBC8528779.1"/>
    <property type="molecule type" value="Genomic_DNA"/>
</dbReference>
<dbReference type="PANTHER" id="PTHR10587">
    <property type="entry name" value="GLYCOSYL TRANSFERASE-RELATED"/>
    <property type="match status" value="1"/>
</dbReference>
<reference evidence="3" key="1">
    <citation type="submission" date="2020-08" db="EMBL/GenBank/DDBJ databases">
        <title>Genome public.</title>
        <authorList>
            <person name="Liu C."/>
            <person name="Sun Q."/>
        </authorList>
    </citation>
    <scope>NUCLEOTIDE SEQUENCE</scope>
    <source>
        <strain evidence="3">NSJ-44</strain>
    </source>
</reference>